<reference evidence="2" key="1">
    <citation type="thesis" date="2020" institute="ProQuest LLC" country="789 East Eisenhower Parkway, Ann Arbor, MI, USA">
        <title>Comparative Genomics and Chromosome Evolution.</title>
        <authorList>
            <person name="Mudd A.B."/>
        </authorList>
    </citation>
    <scope>NUCLEOTIDE SEQUENCE</scope>
    <source>
        <strain evidence="2">HN-11 Male</strain>
        <tissue evidence="2">Kidney and liver</tissue>
    </source>
</reference>
<accession>A0A8J6JP88</accession>
<keyword evidence="3" id="KW-1185">Reference proteome</keyword>
<dbReference type="AlphaFoldDB" id="A0A8J6JP88"/>
<sequence length="87" mass="10107">MGSCGRKNTRHPKWSEEDVRNCSDEQMLQSNESHLNTTLVLQLTCPNVKIGPLHGWAITADNQFQHHCQEKQKDKTPVRKKVQKLYH</sequence>
<evidence type="ECO:0000313" key="2">
    <source>
        <dbReference type="EMBL" id="KAG9467255.1"/>
    </source>
</evidence>
<evidence type="ECO:0000256" key="1">
    <source>
        <dbReference type="SAM" id="MobiDB-lite"/>
    </source>
</evidence>
<dbReference type="EMBL" id="WNTK01001513">
    <property type="protein sequence ID" value="KAG9467255.1"/>
    <property type="molecule type" value="Genomic_DNA"/>
</dbReference>
<gene>
    <name evidence="2" type="ORF">GDO78_015338</name>
</gene>
<feature type="compositionally biased region" description="Basic and acidic residues" evidence="1">
    <location>
        <begin position="68"/>
        <end position="77"/>
    </location>
</feature>
<dbReference type="Proteomes" id="UP000770717">
    <property type="component" value="Unassembled WGS sequence"/>
</dbReference>
<organism evidence="2 3">
    <name type="scientific">Eleutherodactylus coqui</name>
    <name type="common">Puerto Rican coqui</name>
    <dbReference type="NCBI Taxonomy" id="57060"/>
    <lineage>
        <taxon>Eukaryota</taxon>
        <taxon>Metazoa</taxon>
        <taxon>Chordata</taxon>
        <taxon>Craniata</taxon>
        <taxon>Vertebrata</taxon>
        <taxon>Euteleostomi</taxon>
        <taxon>Amphibia</taxon>
        <taxon>Batrachia</taxon>
        <taxon>Anura</taxon>
        <taxon>Neobatrachia</taxon>
        <taxon>Hyloidea</taxon>
        <taxon>Eleutherodactylidae</taxon>
        <taxon>Eleutherodactylinae</taxon>
        <taxon>Eleutherodactylus</taxon>
        <taxon>Eleutherodactylus</taxon>
    </lineage>
</organism>
<feature type="compositionally biased region" description="Basic residues" evidence="1">
    <location>
        <begin position="78"/>
        <end position="87"/>
    </location>
</feature>
<feature type="region of interest" description="Disordered" evidence="1">
    <location>
        <begin position="1"/>
        <end position="20"/>
    </location>
</feature>
<proteinExistence type="predicted"/>
<evidence type="ECO:0000313" key="3">
    <source>
        <dbReference type="Proteomes" id="UP000770717"/>
    </source>
</evidence>
<comment type="caution">
    <text evidence="2">The sequence shown here is derived from an EMBL/GenBank/DDBJ whole genome shotgun (WGS) entry which is preliminary data.</text>
</comment>
<feature type="region of interest" description="Disordered" evidence="1">
    <location>
        <begin position="68"/>
        <end position="87"/>
    </location>
</feature>
<name>A0A8J6JP88_ELECQ</name>
<protein>
    <submittedName>
        <fullName evidence="2">Uncharacterized protein</fullName>
    </submittedName>
</protein>